<evidence type="ECO:0000313" key="3">
    <source>
        <dbReference type="Proteomes" id="UP000095283"/>
    </source>
</evidence>
<evidence type="ECO:0000256" key="1">
    <source>
        <dbReference type="SAM" id="MobiDB-lite"/>
    </source>
</evidence>
<dbReference type="AlphaFoldDB" id="A0A1I7XNF4"/>
<name>A0A1I7XNF4_HETBA</name>
<dbReference type="Proteomes" id="UP000095283">
    <property type="component" value="Unplaced"/>
</dbReference>
<dbReference type="InterPro" id="IPR029205">
    <property type="entry name" value="Clathrin-bd"/>
</dbReference>
<accession>A0A1I7XNF4</accession>
<dbReference type="WBParaSite" id="Hba_19316">
    <property type="protein sequence ID" value="Hba_19316"/>
    <property type="gene ID" value="Hba_19316"/>
</dbReference>
<dbReference type="PANTHER" id="PTHR16156:SF10">
    <property type="entry name" value="AFTIPHILIN-RELATED"/>
    <property type="match status" value="1"/>
</dbReference>
<keyword evidence="3" id="KW-1185">Reference proteome</keyword>
<feature type="domain" description="Aftiphilin clathrin-binding box" evidence="2">
    <location>
        <begin position="266"/>
        <end position="306"/>
    </location>
</feature>
<evidence type="ECO:0000313" key="4">
    <source>
        <dbReference type="WBParaSite" id="Hba_19316"/>
    </source>
</evidence>
<proteinExistence type="predicted"/>
<dbReference type="GO" id="GO:0030276">
    <property type="term" value="F:clathrin binding"/>
    <property type="evidence" value="ECO:0007669"/>
    <property type="project" value="InterPro"/>
</dbReference>
<dbReference type="GO" id="GO:0032588">
    <property type="term" value="C:trans-Golgi network membrane"/>
    <property type="evidence" value="ECO:0007669"/>
    <property type="project" value="InterPro"/>
</dbReference>
<feature type="region of interest" description="Disordered" evidence="1">
    <location>
        <begin position="334"/>
        <end position="356"/>
    </location>
</feature>
<evidence type="ECO:0000259" key="2">
    <source>
        <dbReference type="Pfam" id="PF15045"/>
    </source>
</evidence>
<dbReference type="Pfam" id="PF15045">
    <property type="entry name" value="Clathrin_bdg"/>
    <property type="match status" value="1"/>
</dbReference>
<reference evidence="4" key="1">
    <citation type="submission" date="2016-11" db="UniProtKB">
        <authorList>
            <consortium name="WormBaseParasite"/>
        </authorList>
    </citation>
    <scope>IDENTIFICATION</scope>
</reference>
<organism evidence="3 4">
    <name type="scientific">Heterorhabditis bacteriophora</name>
    <name type="common">Entomopathogenic nematode worm</name>
    <dbReference type="NCBI Taxonomy" id="37862"/>
    <lineage>
        <taxon>Eukaryota</taxon>
        <taxon>Metazoa</taxon>
        <taxon>Ecdysozoa</taxon>
        <taxon>Nematoda</taxon>
        <taxon>Chromadorea</taxon>
        <taxon>Rhabditida</taxon>
        <taxon>Rhabditina</taxon>
        <taxon>Rhabditomorpha</taxon>
        <taxon>Strongyloidea</taxon>
        <taxon>Heterorhabditidae</taxon>
        <taxon>Heterorhabditis</taxon>
    </lineage>
</organism>
<protein>
    <submittedName>
        <fullName evidence="4">Clathrin_bdg domain-containing protein</fullName>
    </submittedName>
</protein>
<dbReference type="InterPro" id="IPR046359">
    <property type="entry name" value="Aftin-like"/>
</dbReference>
<feature type="compositionally biased region" description="Low complexity" evidence="1">
    <location>
        <begin position="344"/>
        <end position="356"/>
    </location>
</feature>
<sequence length="589" mass="64592">MDFGVPPPFTGTLEEPLDSNDDVRFTIVDDDDSDMPGHKLSIPGDIPLPITEKKTMSLKNIGSDATASSCEVIQNHMILNGCLSKESLSQNEQLSSNCTSEINGLPSKSENSQRSCSVPVCMENTSDKKLPLTMNYDDDCFGDFADFVTASVPIDDIQAEGCFFYNIILSVLILKFKNLNSELISPSSECVASISNTPPLTSLDNDDDWGDFDQAPRLSQQHTLVECDETMGEREWSAFEGANCTNNDCENLDEQMKHMNNFLMRSAELWLALRIIEDAKALKYEWKTSRLNENMLTELRIDQNAIGRGSLPPLSTDNVLKPIPVSTSGTKYRDLITGSDGGLTTTTPSSIPTTPSIDTSQDFCLIPSPSLSSVPNPVVPVPSINSLSVPPADFDWDNSGLTNPTKGANRSSALLDIDFLSANGYGSTGSTISTLQRELDELGLSSLPVSSVTKPTSQPQLTTVAFGTNRLTWLKEFIEQHTLHIPPDVQKDFFGSILTDMLQQHSSLAGTRREYSVEYAVFGGSSCSNYFVRSMLDTIMSSAAQQQRKYRAPSELSLDARALHDQLPDIDYLRASMIMFPLGRSDPMS</sequence>
<dbReference type="PANTHER" id="PTHR16156">
    <property type="entry name" value="AFTIPHILIN A-RELATED"/>
    <property type="match status" value="1"/>
</dbReference>
<dbReference type="GO" id="GO:0030121">
    <property type="term" value="C:AP-1 adaptor complex"/>
    <property type="evidence" value="ECO:0007669"/>
    <property type="project" value="TreeGrafter"/>
</dbReference>